<dbReference type="InterPro" id="IPR027417">
    <property type="entry name" value="P-loop_NTPase"/>
</dbReference>
<gene>
    <name evidence="7" type="ORF">HNR71_005263</name>
    <name evidence="8" type="ORF">HPO96_09810</name>
</gene>
<evidence type="ECO:0000256" key="1">
    <source>
        <dbReference type="ARBA" id="ARBA00022741"/>
    </source>
</evidence>
<dbReference type="GO" id="GO:0000725">
    <property type="term" value="P:recombinational repair"/>
    <property type="evidence" value="ECO:0007669"/>
    <property type="project" value="TreeGrafter"/>
</dbReference>
<evidence type="ECO:0000256" key="4">
    <source>
        <dbReference type="ARBA" id="ARBA00022840"/>
    </source>
</evidence>
<comment type="caution">
    <text evidence="8">The sequence shown here is derived from an EMBL/GenBank/DDBJ whole genome shotgun (WGS) entry which is preliminary data.</text>
</comment>
<keyword evidence="3 5" id="KW-0347">Helicase</keyword>
<keyword evidence="4 5" id="KW-0067">ATP-binding</keyword>
<dbReference type="GO" id="GO:0005524">
    <property type="term" value="F:ATP binding"/>
    <property type="evidence" value="ECO:0007669"/>
    <property type="project" value="UniProtKB-UniRule"/>
</dbReference>
<dbReference type="Proteomes" id="UP000534306">
    <property type="component" value="Unassembled WGS sequence"/>
</dbReference>
<dbReference type="EMBL" id="JACHKF010000001">
    <property type="protein sequence ID" value="MBB6569626.1"/>
    <property type="molecule type" value="Genomic_DNA"/>
</dbReference>
<evidence type="ECO:0000313" key="10">
    <source>
        <dbReference type="Proteomes" id="UP000553957"/>
    </source>
</evidence>
<dbReference type="PROSITE" id="PS51198">
    <property type="entry name" value="UVRD_HELICASE_ATP_BIND"/>
    <property type="match status" value="1"/>
</dbReference>
<dbReference type="PANTHER" id="PTHR11070:SF3">
    <property type="entry name" value="DNA 3'-5' HELICASE"/>
    <property type="match status" value="1"/>
</dbReference>
<dbReference type="GO" id="GO:0043138">
    <property type="term" value="F:3'-5' DNA helicase activity"/>
    <property type="evidence" value="ECO:0007669"/>
    <property type="project" value="TreeGrafter"/>
</dbReference>
<reference evidence="7 10" key="2">
    <citation type="submission" date="2020-08" db="EMBL/GenBank/DDBJ databases">
        <title>Sequencing the genomes of 1000 actinobacteria strains.</title>
        <authorList>
            <person name="Klenk H.-P."/>
        </authorList>
    </citation>
    <scope>NUCLEOTIDE SEQUENCE [LARGE SCALE GENOMIC DNA]</scope>
    <source>
        <strain evidence="7 10">DSM 15626</strain>
    </source>
</reference>
<evidence type="ECO:0000313" key="7">
    <source>
        <dbReference type="EMBL" id="MBB6569626.1"/>
    </source>
</evidence>
<dbReference type="Proteomes" id="UP000553957">
    <property type="component" value="Unassembled WGS sequence"/>
</dbReference>
<dbReference type="AlphaFoldDB" id="A0A7Y4KXN4"/>
<evidence type="ECO:0000256" key="5">
    <source>
        <dbReference type="PROSITE-ProRule" id="PRU00560"/>
    </source>
</evidence>
<sequence>MSRRLLNPDTDADRAVRDIIGDPQISGFTMIAGAGSGKTTSLVKALDAAITARGADFLATCRQVACVTYTEIATQEIEADLALNPVAHVSTIHSFLWSLIAPFQNDIRTWAASYGPRRLRELRDELAGLGPGTGTKRRRELMGKIRRLEHGVDKLDGVTRFRYGVGRNYADGVVGHDDILKMVPELIQTKPLLSRIVARRFPLVFVDESQDTFPEVVKCLRHIAVQERERFCLGFFGDPMQRIYLQGAGDIRLEADWHQVEKPENFRSPRRVLDVINTIRAGGDDLVQRTGLSADRQRDGEVTFFVFPADDQRIERLNRARAWLAARSTTGAWQDDRTKILVTTHRMAARRLAFGNLYTVFHSSRLSDDFDEGRAWPLTPFLGVLLPLATAAIDNRPALVPILRKSSPLLRPETLGQASVGDTLTGLATGIEELASLLTTGGPGTIGQALRISRDRGLIEIDDRLAPYLDADTPTEDLDELGATLTAYLDCDVAELAGYAKYVGQLSAYSTQQGVKGTEFPDVLVVLDDQESTHNQFSYDKLFGIRPPSPTDIKRRRGGEETTIDRTRRLFYVCASRATESLAIVLYAADVSQATAALRHSHLLDDNQVVGAHTVDTWAETP</sequence>
<evidence type="ECO:0000259" key="6">
    <source>
        <dbReference type="PROSITE" id="PS51198"/>
    </source>
</evidence>
<dbReference type="GO" id="GO:0005829">
    <property type="term" value="C:cytosol"/>
    <property type="evidence" value="ECO:0007669"/>
    <property type="project" value="TreeGrafter"/>
</dbReference>
<dbReference type="SUPFAM" id="SSF52540">
    <property type="entry name" value="P-loop containing nucleoside triphosphate hydrolases"/>
    <property type="match status" value="1"/>
</dbReference>
<keyword evidence="9" id="KW-1185">Reference proteome</keyword>
<dbReference type="GO" id="GO:0016787">
    <property type="term" value="F:hydrolase activity"/>
    <property type="evidence" value="ECO:0007669"/>
    <property type="project" value="UniProtKB-UniRule"/>
</dbReference>
<dbReference type="PANTHER" id="PTHR11070">
    <property type="entry name" value="UVRD / RECB / PCRA DNA HELICASE FAMILY MEMBER"/>
    <property type="match status" value="1"/>
</dbReference>
<feature type="domain" description="UvrD-like helicase ATP-binding" evidence="6">
    <location>
        <begin position="11"/>
        <end position="282"/>
    </location>
</feature>
<dbReference type="EMBL" id="JABJRC010000002">
    <property type="protein sequence ID" value="NOL40539.1"/>
    <property type="molecule type" value="Genomic_DNA"/>
</dbReference>
<evidence type="ECO:0000256" key="2">
    <source>
        <dbReference type="ARBA" id="ARBA00022801"/>
    </source>
</evidence>
<proteinExistence type="predicted"/>
<evidence type="ECO:0000256" key="3">
    <source>
        <dbReference type="ARBA" id="ARBA00022806"/>
    </source>
</evidence>
<evidence type="ECO:0000313" key="8">
    <source>
        <dbReference type="EMBL" id="NOL40539.1"/>
    </source>
</evidence>
<dbReference type="GO" id="GO:0003677">
    <property type="term" value="F:DNA binding"/>
    <property type="evidence" value="ECO:0007669"/>
    <property type="project" value="InterPro"/>
</dbReference>
<reference evidence="8 9" key="1">
    <citation type="submission" date="2020-05" db="EMBL/GenBank/DDBJ databases">
        <title>Genome sequence of Kribbella sandramycini ATCC 39419.</title>
        <authorList>
            <person name="Maclea K.S."/>
            <person name="Fair J.L."/>
        </authorList>
    </citation>
    <scope>NUCLEOTIDE SEQUENCE [LARGE SCALE GENOMIC DNA]</scope>
    <source>
        <strain evidence="8 9">ATCC 39419</strain>
    </source>
</reference>
<feature type="binding site" evidence="5">
    <location>
        <begin position="32"/>
        <end position="39"/>
    </location>
    <ligand>
        <name>ATP</name>
        <dbReference type="ChEBI" id="CHEBI:30616"/>
    </ligand>
</feature>
<dbReference type="InterPro" id="IPR000212">
    <property type="entry name" value="DNA_helicase_UvrD/REP"/>
</dbReference>
<organism evidence="8 9">
    <name type="scientific">Kribbella sandramycini</name>
    <dbReference type="NCBI Taxonomy" id="60450"/>
    <lineage>
        <taxon>Bacteria</taxon>
        <taxon>Bacillati</taxon>
        <taxon>Actinomycetota</taxon>
        <taxon>Actinomycetes</taxon>
        <taxon>Propionibacteriales</taxon>
        <taxon>Kribbellaceae</taxon>
        <taxon>Kribbella</taxon>
    </lineage>
</organism>
<dbReference type="Gene3D" id="3.40.50.300">
    <property type="entry name" value="P-loop containing nucleotide triphosphate hydrolases"/>
    <property type="match status" value="2"/>
</dbReference>
<protein>
    <submittedName>
        <fullName evidence="8">ATP-dependent helicase</fullName>
    </submittedName>
    <submittedName>
        <fullName evidence="7">DNA helicase-2/ATP-dependent DNA helicase PcrA</fullName>
        <ecNumber evidence="7">3.6.4.12</ecNumber>
    </submittedName>
</protein>
<evidence type="ECO:0000313" key="9">
    <source>
        <dbReference type="Proteomes" id="UP000534306"/>
    </source>
</evidence>
<name>A0A7Y4KXN4_9ACTN</name>
<dbReference type="Pfam" id="PF13245">
    <property type="entry name" value="AAA_19"/>
    <property type="match status" value="1"/>
</dbReference>
<keyword evidence="1 5" id="KW-0547">Nucleotide-binding</keyword>
<dbReference type="InterPro" id="IPR014016">
    <property type="entry name" value="UvrD-like_ATP-bd"/>
</dbReference>
<accession>A0A7Y4KXN4</accession>
<keyword evidence="2 5" id="KW-0378">Hydrolase</keyword>
<dbReference type="RefSeq" id="WP_171673033.1">
    <property type="nucleotide sequence ID" value="NZ_BAAAGT010000002.1"/>
</dbReference>
<dbReference type="EC" id="3.6.4.12" evidence="7"/>